<dbReference type="AlphaFoldDB" id="A0A938XAN6"/>
<evidence type="ECO:0000313" key="2">
    <source>
        <dbReference type="EMBL" id="MBM6947971.1"/>
    </source>
</evidence>
<dbReference type="SUPFAM" id="SSF52949">
    <property type="entry name" value="Macro domain-like"/>
    <property type="match status" value="1"/>
</dbReference>
<reference evidence="2" key="1">
    <citation type="submission" date="2020-08" db="EMBL/GenBank/DDBJ databases">
        <authorList>
            <person name="Cejkova D."/>
            <person name="Kubasova T."/>
            <person name="Jahodarova E."/>
            <person name="Rychlik I."/>
        </authorList>
    </citation>
    <scope>NUCLEOTIDE SEQUENCE</scope>
    <source>
        <strain evidence="2">An582</strain>
    </source>
</reference>
<protein>
    <recommendedName>
        <fullName evidence="1">Macro domain-containing protein</fullName>
    </recommendedName>
</protein>
<feature type="domain" description="Macro" evidence="1">
    <location>
        <begin position="81"/>
        <end position="151"/>
    </location>
</feature>
<proteinExistence type="predicted"/>
<comment type="caution">
    <text evidence="2">The sequence shown here is derived from an EMBL/GenBank/DDBJ whole genome shotgun (WGS) entry which is preliminary data.</text>
</comment>
<dbReference type="RefSeq" id="WP_204906024.1">
    <property type="nucleotide sequence ID" value="NZ_JACJKS010000005.1"/>
</dbReference>
<accession>A0A938XAN6</accession>
<organism evidence="2 3">
    <name type="scientific">Mordavella massiliensis</name>
    <dbReference type="NCBI Taxonomy" id="1871024"/>
    <lineage>
        <taxon>Bacteria</taxon>
        <taxon>Bacillati</taxon>
        <taxon>Bacillota</taxon>
        <taxon>Clostridia</taxon>
        <taxon>Eubacteriales</taxon>
        <taxon>Clostridiaceae</taxon>
        <taxon>Mordavella</taxon>
    </lineage>
</organism>
<name>A0A938XAN6_9CLOT</name>
<evidence type="ECO:0000259" key="1">
    <source>
        <dbReference type="PROSITE" id="PS51154"/>
    </source>
</evidence>
<evidence type="ECO:0000313" key="3">
    <source>
        <dbReference type="Proteomes" id="UP000705508"/>
    </source>
</evidence>
<dbReference type="EMBL" id="JACJKS010000005">
    <property type="protein sequence ID" value="MBM6947971.1"/>
    <property type="molecule type" value="Genomic_DNA"/>
</dbReference>
<sequence>MDHSEKVSWLIRELKKENPGYAALREPVDEKERRRLLRSLMNVRWPGEVSAEFLRVQDELLQEELRARGIVHGDALPVIRDEYACTAVKNDDRIVLWRGDITTLEVDAIVNAANSQMLGCFVPCHGCIDNAIPHSITQGFTWSSKIECCCT</sequence>
<dbReference type="PROSITE" id="PS51154">
    <property type="entry name" value="MACRO"/>
    <property type="match status" value="1"/>
</dbReference>
<dbReference type="InterPro" id="IPR043472">
    <property type="entry name" value="Macro_dom-like"/>
</dbReference>
<dbReference type="InterPro" id="IPR002589">
    <property type="entry name" value="Macro_dom"/>
</dbReference>
<dbReference type="Gene3D" id="3.40.220.10">
    <property type="entry name" value="Leucine Aminopeptidase, subunit E, domain 1"/>
    <property type="match status" value="1"/>
</dbReference>
<reference evidence="2" key="2">
    <citation type="journal article" date="2021" name="Sci. Rep.">
        <title>The distribution of antibiotic resistance genes in chicken gut microbiota commensals.</title>
        <authorList>
            <person name="Juricova H."/>
            <person name="Matiasovicova J."/>
            <person name="Kubasova T."/>
            <person name="Cejkova D."/>
            <person name="Rychlik I."/>
        </authorList>
    </citation>
    <scope>NUCLEOTIDE SEQUENCE</scope>
    <source>
        <strain evidence="2">An582</strain>
    </source>
</reference>
<dbReference type="Proteomes" id="UP000705508">
    <property type="component" value="Unassembled WGS sequence"/>
</dbReference>
<gene>
    <name evidence="2" type="ORF">H6A20_04740</name>
</gene>